<dbReference type="Pfam" id="PF18758">
    <property type="entry name" value="KDZ"/>
    <property type="match status" value="1"/>
</dbReference>
<dbReference type="Proteomes" id="UP001175227">
    <property type="component" value="Unassembled WGS sequence"/>
</dbReference>
<name>A0AA39NVH5_9AGAR</name>
<comment type="caution">
    <text evidence="1">The sequence shown here is derived from an EMBL/GenBank/DDBJ whole genome shotgun (WGS) entry which is preliminary data.</text>
</comment>
<dbReference type="InterPro" id="IPR040521">
    <property type="entry name" value="KDZ"/>
</dbReference>
<sequence length="224" mass="25306">MTASGRCLGKVGETYVDLARYRIKIYGLDMAPLLCHKLYLVPKFHLPGHTKNYQENFSPEWSWAISNGVAASTWEMSPGHRCEKLDQHFGDINWQKNVLMGDSLLQKIKDALPNAAEYKSRFEHFTKTLPSEEIAKWTVMVEAWEADTEEPNPFAQTMASKSEAAMCLQLAHKDAQDELVGLNGDQLFVTSPKDMVAQGVQIEASQHRITRINKELGQHSTDLQ</sequence>
<gene>
    <name evidence="1" type="ORF">IW261DRAFT_1424183</name>
</gene>
<evidence type="ECO:0000313" key="1">
    <source>
        <dbReference type="EMBL" id="KAK0472593.1"/>
    </source>
</evidence>
<proteinExistence type="predicted"/>
<accession>A0AA39NVH5</accession>
<reference evidence="1" key="1">
    <citation type="submission" date="2023-06" db="EMBL/GenBank/DDBJ databases">
        <authorList>
            <consortium name="Lawrence Berkeley National Laboratory"/>
            <person name="Ahrendt S."/>
            <person name="Sahu N."/>
            <person name="Indic B."/>
            <person name="Wong-Bajracharya J."/>
            <person name="Merenyi Z."/>
            <person name="Ke H.-M."/>
            <person name="Monk M."/>
            <person name="Kocsube S."/>
            <person name="Drula E."/>
            <person name="Lipzen A."/>
            <person name="Balint B."/>
            <person name="Henrissat B."/>
            <person name="Andreopoulos B."/>
            <person name="Martin F.M."/>
            <person name="Harder C.B."/>
            <person name="Rigling D."/>
            <person name="Ford K.L."/>
            <person name="Foster G.D."/>
            <person name="Pangilinan J."/>
            <person name="Papanicolaou A."/>
            <person name="Barry K."/>
            <person name="LaButti K."/>
            <person name="Viragh M."/>
            <person name="Koriabine M."/>
            <person name="Yan M."/>
            <person name="Riley R."/>
            <person name="Champramary S."/>
            <person name="Plett K.L."/>
            <person name="Tsai I.J."/>
            <person name="Slot J."/>
            <person name="Sipos G."/>
            <person name="Plett J."/>
            <person name="Nagy L.G."/>
            <person name="Grigoriev I.V."/>
        </authorList>
    </citation>
    <scope>NUCLEOTIDE SEQUENCE</scope>
    <source>
        <strain evidence="1">ICMP 16352</strain>
    </source>
</reference>
<organism evidence="1 2">
    <name type="scientific">Armillaria novae-zelandiae</name>
    <dbReference type="NCBI Taxonomy" id="153914"/>
    <lineage>
        <taxon>Eukaryota</taxon>
        <taxon>Fungi</taxon>
        <taxon>Dikarya</taxon>
        <taxon>Basidiomycota</taxon>
        <taxon>Agaricomycotina</taxon>
        <taxon>Agaricomycetes</taxon>
        <taxon>Agaricomycetidae</taxon>
        <taxon>Agaricales</taxon>
        <taxon>Marasmiineae</taxon>
        <taxon>Physalacriaceae</taxon>
        <taxon>Armillaria</taxon>
    </lineage>
</organism>
<dbReference type="AlphaFoldDB" id="A0AA39NVH5"/>
<dbReference type="EMBL" id="JAUEPR010000039">
    <property type="protein sequence ID" value="KAK0472593.1"/>
    <property type="molecule type" value="Genomic_DNA"/>
</dbReference>
<evidence type="ECO:0000313" key="2">
    <source>
        <dbReference type="Proteomes" id="UP001175227"/>
    </source>
</evidence>
<protein>
    <submittedName>
        <fullName evidence="1">Uncharacterized protein</fullName>
    </submittedName>
</protein>
<keyword evidence="2" id="KW-1185">Reference proteome</keyword>